<evidence type="ECO:0000313" key="5">
    <source>
        <dbReference type="Proteomes" id="UP000501168"/>
    </source>
</evidence>
<dbReference type="InterPro" id="IPR029033">
    <property type="entry name" value="His_PPase_superfam"/>
</dbReference>
<dbReference type="AlphaFoldDB" id="A0A6G9ICA0"/>
<dbReference type="GO" id="GO:0004331">
    <property type="term" value="F:fructose-2,6-bisphosphate 2-phosphatase activity"/>
    <property type="evidence" value="ECO:0007669"/>
    <property type="project" value="TreeGrafter"/>
</dbReference>
<evidence type="ECO:0000256" key="1">
    <source>
        <dbReference type="ARBA" id="ARBA00022801"/>
    </source>
</evidence>
<keyword evidence="5" id="KW-1185">Reference proteome</keyword>
<dbReference type="InterPro" id="IPR001345">
    <property type="entry name" value="PG/BPGM_mutase_AS"/>
</dbReference>
<dbReference type="PROSITE" id="PS00175">
    <property type="entry name" value="PG_MUTASE"/>
    <property type="match status" value="1"/>
</dbReference>
<feature type="binding site" evidence="3">
    <location>
        <position position="60"/>
    </location>
    <ligand>
        <name>substrate</name>
    </ligand>
</feature>
<dbReference type="GO" id="GO:0043456">
    <property type="term" value="P:regulation of pentose-phosphate shunt"/>
    <property type="evidence" value="ECO:0007669"/>
    <property type="project" value="TreeGrafter"/>
</dbReference>
<keyword evidence="1" id="KW-0378">Hydrolase</keyword>
<dbReference type="SMART" id="SM00855">
    <property type="entry name" value="PGAM"/>
    <property type="match status" value="1"/>
</dbReference>
<dbReference type="PANTHER" id="PTHR46517">
    <property type="entry name" value="FRUCTOSE-2,6-BISPHOSPHATASE TIGAR"/>
    <property type="match status" value="1"/>
</dbReference>
<dbReference type="PANTHER" id="PTHR46517:SF1">
    <property type="entry name" value="FRUCTOSE-2,6-BISPHOSPHATASE TIGAR"/>
    <property type="match status" value="1"/>
</dbReference>
<dbReference type="GO" id="GO:0005829">
    <property type="term" value="C:cytosol"/>
    <property type="evidence" value="ECO:0007669"/>
    <property type="project" value="TreeGrafter"/>
</dbReference>
<sequence length="218" mass="24653">MKDLNLYLVRHGETEWNLLNQMQGSQNSPLTEKGIAGAKTTGKFLANVPFVKAYSSNQKRAIETRDYILAERADKGVNVPRKELPGFAEMDFGSWEGVYVPDLAKLPEFQIYLTSPENYDPTSNQGEWYLDVLARMKAALEQVIAENSTGDVLIVSHGSALRILLHVLRGGDWREHREEELCPRILNTSISLVNYKQAEGEKEGTYTFQCFNDVSHLE</sequence>
<dbReference type="InterPro" id="IPR051695">
    <property type="entry name" value="Phosphoglycerate_Mutase"/>
</dbReference>
<dbReference type="EMBL" id="CP050253">
    <property type="protein sequence ID" value="QIQ21858.1"/>
    <property type="molecule type" value="Genomic_DNA"/>
</dbReference>
<dbReference type="CDD" id="cd07067">
    <property type="entry name" value="HP_PGM_like"/>
    <property type="match status" value="1"/>
</dbReference>
<dbReference type="GO" id="GO:0045820">
    <property type="term" value="P:negative regulation of glycolytic process"/>
    <property type="evidence" value="ECO:0007669"/>
    <property type="project" value="TreeGrafter"/>
</dbReference>
<dbReference type="FunCoup" id="A0A6G9ICA0">
    <property type="interactions" value="547"/>
</dbReference>
<protein>
    <submittedName>
        <fullName evidence="4">Histidine phosphatase family protein</fullName>
    </submittedName>
</protein>
<dbReference type="InParanoid" id="A0A6G9ICA0"/>
<organism evidence="4 5">
    <name type="scientific">Zophobihabitans entericus</name>
    <dbReference type="NCBI Taxonomy" id="1635327"/>
    <lineage>
        <taxon>Bacteria</taxon>
        <taxon>Pseudomonadati</taxon>
        <taxon>Pseudomonadota</taxon>
        <taxon>Gammaproteobacteria</taxon>
        <taxon>Orbales</taxon>
        <taxon>Orbaceae</taxon>
        <taxon>Zophobihabitans</taxon>
    </lineage>
</organism>
<evidence type="ECO:0000256" key="2">
    <source>
        <dbReference type="PIRSR" id="PIRSR613078-1"/>
    </source>
</evidence>
<dbReference type="Gene3D" id="3.40.50.1240">
    <property type="entry name" value="Phosphoglycerate mutase-like"/>
    <property type="match status" value="1"/>
</dbReference>
<evidence type="ECO:0000256" key="3">
    <source>
        <dbReference type="PIRSR" id="PIRSR613078-2"/>
    </source>
</evidence>
<proteinExistence type="predicted"/>
<gene>
    <name evidence="4" type="ORF">IPMB12_09300</name>
</gene>
<feature type="binding site" evidence="3">
    <location>
        <begin position="10"/>
        <end position="17"/>
    </location>
    <ligand>
        <name>substrate</name>
    </ligand>
</feature>
<feature type="active site" description="Tele-phosphohistidine intermediate" evidence="2">
    <location>
        <position position="11"/>
    </location>
</feature>
<dbReference type="KEGG" id="orb:IPMB12_09300"/>
<feature type="active site" description="Proton donor/acceptor" evidence="2">
    <location>
        <position position="89"/>
    </location>
</feature>
<dbReference type="RefSeq" id="WP_166917077.1">
    <property type="nucleotide sequence ID" value="NZ_CP050253.1"/>
</dbReference>
<dbReference type="SUPFAM" id="SSF53254">
    <property type="entry name" value="Phosphoglycerate mutase-like"/>
    <property type="match status" value="1"/>
</dbReference>
<name>A0A6G9ICA0_9GAMM</name>
<dbReference type="InterPro" id="IPR013078">
    <property type="entry name" value="His_Pase_superF_clade-1"/>
</dbReference>
<reference evidence="4 5" key="1">
    <citation type="submission" date="2020-03" db="EMBL/GenBank/DDBJ databases">
        <title>Complete genome sequence of Orbus sp. IPMB12 (BCRC 80908).</title>
        <authorList>
            <person name="Lo W.-S."/>
            <person name="Chang T.-H."/>
            <person name="Kuo C.-H."/>
        </authorList>
    </citation>
    <scope>NUCLEOTIDE SEQUENCE [LARGE SCALE GENOMIC DNA]</scope>
    <source>
        <strain evidence="4 5">IPMB12</strain>
    </source>
</reference>
<evidence type="ECO:0000313" key="4">
    <source>
        <dbReference type="EMBL" id="QIQ21858.1"/>
    </source>
</evidence>
<dbReference type="Proteomes" id="UP000501168">
    <property type="component" value="Chromosome"/>
</dbReference>
<dbReference type="Pfam" id="PF00300">
    <property type="entry name" value="His_Phos_1"/>
    <property type="match status" value="1"/>
</dbReference>
<accession>A0A6G9ICA0</accession>